<feature type="region of interest" description="Disordered" evidence="3">
    <location>
        <begin position="79"/>
        <end position="98"/>
    </location>
</feature>
<evidence type="ECO:0000256" key="2">
    <source>
        <dbReference type="ARBA" id="ARBA00017294"/>
    </source>
</evidence>
<feature type="region of interest" description="Disordered" evidence="3">
    <location>
        <begin position="112"/>
        <end position="186"/>
    </location>
</feature>
<feature type="compositionally biased region" description="Basic and acidic residues" evidence="3">
    <location>
        <begin position="307"/>
        <end position="321"/>
    </location>
</feature>
<dbReference type="PANTHER" id="PTHR14490">
    <property type="entry name" value="ZINC FINGER, ZZ TYPE"/>
    <property type="match status" value="1"/>
</dbReference>
<name>A0A8J6KGS3_ELECQ</name>
<feature type="compositionally biased region" description="Basic and acidic residues" evidence="3">
    <location>
        <begin position="21"/>
        <end position="33"/>
    </location>
</feature>
<dbReference type="AlphaFoldDB" id="A0A8J6KGS3"/>
<feature type="domain" description="Kri1-like C-terminal" evidence="4">
    <location>
        <begin position="500"/>
        <end position="586"/>
    </location>
</feature>
<proteinExistence type="inferred from homology"/>
<organism evidence="5 6">
    <name type="scientific">Eleutherodactylus coqui</name>
    <name type="common">Puerto Rican coqui</name>
    <dbReference type="NCBI Taxonomy" id="57060"/>
    <lineage>
        <taxon>Eukaryota</taxon>
        <taxon>Metazoa</taxon>
        <taxon>Chordata</taxon>
        <taxon>Craniata</taxon>
        <taxon>Vertebrata</taxon>
        <taxon>Euteleostomi</taxon>
        <taxon>Amphibia</taxon>
        <taxon>Batrachia</taxon>
        <taxon>Anura</taxon>
        <taxon>Neobatrachia</taxon>
        <taxon>Hyloidea</taxon>
        <taxon>Eleutherodactylidae</taxon>
        <taxon>Eleutherodactylinae</taxon>
        <taxon>Eleutherodactylus</taxon>
        <taxon>Eleutherodactylus</taxon>
    </lineage>
</organism>
<evidence type="ECO:0000256" key="1">
    <source>
        <dbReference type="ARBA" id="ARBA00007473"/>
    </source>
</evidence>
<feature type="compositionally biased region" description="Acidic residues" evidence="3">
    <location>
        <begin position="237"/>
        <end position="252"/>
    </location>
</feature>
<dbReference type="GO" id="GO:0030686">
    <property type="term" value="C:90S preribosome"/>
    <property type="evidence" value="ECO:0007669"/>
    <property type="project" value="TreeGrafter"/>
</dbReference>
<dbReference type="PANTHER" id="PTHR14490:SF5">
    <property type="entry name" value="PROTEIN KRI1 HOMOLOG"/>
    <property type="match status" value="1"/>
</dbReference>
<reference evidence="5" key="1">
    <citation type="thesis" date="2020" institute="ProQuest LLC" country="789 East Eisenhower Parkway, Ann Arbor, MI, USA">
        <title>Comparative Genomics and Chromosome Evolution.</title>
        <authorList>
            <person name="Mudd A.B."/>
        </authorList>
    </citation>
    <scope>NUCLEOTIDE SEQUENCE</scope>
    <source>
        <strain evidence="5">HN-11 Male</strain>
        <tissue evidence="5">Kidney and liver</tissue>
    </source>
</reference>
<keyword evidence="6" id="KW-1185">Reference proteome</keyword>
<feature type="region of interest" description="Disordered" evidence="3">
    <location>
        <begin position="296"/>
        <end position="331"/>
    </location>
</feature>
<gene>
    <name evidence="5" type="ORF">GDO78_004821</name>
</gene>
<dbReference type="OrthoDB" id="10252032at2759"/>
<dbReference type="GO" id="GO:0005730">
    <property type="term" value="C:nucleolus"/>
    <property type="evidence" value="ECO:0007669"/>
    <property type="project" value="TreeGrafter"/>
</dbReference>
<feature type="region of interest" description="Disordered" evidence="3">
    <location>
        <begin position="21"/>
        <end position="52"/>
    </location>
</feature>
<sequence>MDDLRINRKFAERYDRYREKEELQRLKDRYGDKGDDEDSDSSSSESDLEIDPQLDKDFYRTLSLLKKKDPIIYKEDVTFYKETEPAAPSQSKASKDKPMYLKDYERKVILEKEGKYEDEESSDGEEQIVQDQRALSPTYMEEQRQIRESFRKFVDDSDDEDEEAESTANLLTRRTKTKKEQEQEEDEYIDWLKGQKNIENEDEAKEMGYLKEYWNNPSLDAGEKFLRDYILNKEYKEDESEEEEEEEDDEECPPALEEAPCVSDSEDEGELFLKKQEDFERKYNFRFEEPDSELIKTFPRTIAQSVRRKDDRRKTKRDEKKERKKKEKEKIQEELKQMKNLKRKELQEKLQKLRELTGEQRLGVTEEDLMADFDPAKHDAIMQKCFGDEYYGVEEDQKPQFEDDDAVEEDWNWDNWTGEEQQGDGANMEVGDGEEDSAFHCDDPNFVMDAEYDPETAPVSSRKERKRMRLEQEKNAKKKRKSKFAEAVSRQKPLFQPGDKSFQEYVEEYYKLDYEDIVDDLPCRFNYRTVVPCDFGLSTDEILTADDKDLNRWCSLRKTCMYRSEKEDLYDENIYNQKGQNTWKKQQILKTLFQSNDDDSETPTTSKPKLGKKQRDRLINQAEEQNDDLESAAVSPPPKVETDDHKISPRAEPSPKKLASTEEKPVTVTPQLEKGKHKKILPKQKKDSAVLSAGTAAEAKATDLFLKDKRKKVKRKGGQLLGSKVRLGGQEFSGHRLWAYGLNPKRLKYRQLGRERRKLKEKQEKRKKSGKSE</sequence>
<comment type="caution">
    <text evidence="5">The sequence shown here is derived from an EMBL/GenBank/DDBJ whole genome shotgun (WGS) entry which is preliminary data.</text>
</comment>
<evidence type="ECO:0000256" key="3">
    <source>
        <dbReference type="SAM" id="MobiDB-lite"/>
    </source>
</evidence>
<feature type="compositionally biased region" description="Basic and acidic residues" evidence="3">
    <location>
        <begin position="141"/>
        <end position="155"/>
    </location>
</feature>
<dbReference type="Pfam" id="PF12936">
    <property type="entry name" value="Kri1_C"/>
    <property type="match status" value="1"/>
</dbReference>
<feature type="compositionally biased region" description="Acidic residues" evidence="3">
    <location>
        <begin position="116"/>
        <end position="128"/>
    </location>
</feature>
<accession>A0A8J6KGS3</accession>
<evidence type="ECO:0000313" key="5">
    <source>
        <dbReference type="EMBL" id="KAG9488479.1"/>
    </source>
</evidence>
<comment type="similarity">
    <text evidence="1">Belongs to the KRI1 family.</text>
</comment>
<feature type="region of interest" description="Disordered" evidence="3">
    <location>
        <begin position="235"/>
        <end position="269"/>
    </location>
</feature>
<evidence type="ECO:0000259" key="4">
    <source>
        <dbReference type="Pfam" id="PF12936"/>
    </source>
</evidence>
<feature type="compositionally biased region" description="Acidic residues" evidence="3">
    <location>
        <begin position="34"/>
        <end position="52"/>
    </location>
</feature>
<protein>
    <recommendedName>
        <fullName evidence="2">Protein KRI1 homolog</fullName>
    </recommendedName>
</protein>
<feature type="region of interest" description="Disordered" evidence="3">
    <location>
        <begin position="449"/>
        <end position="488"/>
    </location>
</feature>
<dbReference type="Proteomes" id="UP000770717">
    <property type="component" value="Unassembled WGS sequence"/>
</dbReference>
<dbReference type="EMBL" id="WNTK01000002">
    <property type="protein sequence ID" value="KAG9488479.1"/>
    <property type="molecule type" value="Genomic_DNA"/>
</dbReference>
<feature type="region of interest" description="Disordered" evidence="3">
    <location>
        <begin position="749"/>
        <end position="773"/>
    </location>
</feature>
<dbReference type="InterPro" id="IPR018034">
    <property type="entry name" value="Kri1"/>
</dbReference>
<evidence type="ECO:0000313" key="6">
    <source>
        <dbReference type="Proteomes" id="UP000770717"/>
    </source>
</evidence>
<dbReference type="Pfam" id="PF05178">
    <property type="entry name" value="Kri1"/>
    <property type="match status" value="1"/>
</dbReference>
<feature type="region of interest" description="Disordered" evidence="3">
    <location>
        <begin position="594"/>
        <end position="685"/>
    </location>
</feature>
<feature type="compositionally biased region" description="Basic and acidic residues" evidence="3">
    <location>
        <begin position="640"/>
        <end position="665"/>
    </location>
</feature>
<dbReference type="GO" id="GO:0000447">
    <property type="term" value="P:endonucleolytic cleavage in ITS1 to separate SSU-rRNA from 5.8S rRNA and LSU-rRNA from tricistronic rRNA transcript (SSU-rRNA, 5.8S rRNA, LSU-rRNA)"/>
    <property type="evidence" value="ECO:0007669"/>
    <property type="project" value="TreeGrafter"/>
</dbReference>
<dbReference type="InterPro" id="IPR024626">
    <property type="entry name" value="Kri1-like_C"/>
</dbReference>
<feature type="compositionally biased region" description="Acidic residues" evidence="3">
    <location>
        <begin position="156"/>
        <end position="165"/>
    </location>
</feature>